<evidence type="ECO:0000259" key="5">
    <source>
        <dbReference type="PROSITE" id="PS50173"/>
    </source>
</evidence>
<dbReference type="PANTHER" id="PTHR11076">
    <property type="entry name" value="DNA REPAIR POLYMERASE UMUC / TRANSFERASE FAMILY MEMBER"/>
    <property type="match status" value="1"/>
</dbReference>
<dbReference type="EMBL" id="JASMRN010000003">
    <property type="protein sequence ID" value="MEZ7514438.1"/>
    <property type="molecule type" value="Genomic_DNA"/>
</dbReference>
<feature type="active site" evidence="4">
    <location>
        <position position="103"/>
    </location>
</feature>
<accession>A0ABV4K9V0</accession>
<feature type="site" description="Substrate discrimination" evidence="4">
    <location>
        <position position="14"/>
    </location>
</feature>
<keyword evidence="4" id="KW-0235">DNA replication</keyword>
<keyword evidence="4" id="KW-0963">Cytoplasm</keyword>
<dbReference type="Pfam" id="PF00817">
    <property type="entry name" value="IMS"/>
    <property type="match status" value="1"/>
</dbReference>
<keyword evidence="4" id="KW-0238">DNA-binding</keyword>
<keyword evidence="4 6" id="KW-0548">Nucleotidyltransferase</keyword>
<dbReference type="Gene3D" id="1.10.150.20">
    <property type="entry name" value="5' to 3' exonuclease, C-terminal subdomain"/>
    <property type="match status" value="1"/>
</dbReference>
<comment type="caution">
    <text evidence="6">The sequence shown here is derived from an EMBL/GenBank/DDBJ whole genome shotgun (WGS) entry which is preliminary data.</text>
</comment>
<organism evidence="6 7">
    <name type="scientific">Flavobacterium frigidarium</name>
    <dbReference type="NCBI Taxonomy" id="99286"/>
    <lineage>
        <taxon>Bacteria</taxon>
        <taxon>Pseudomonadati</taxon>
        <taxon>Bacteroidota</taxon>
        <taxon>Flavobacteriia</taxon>
        <taxon>Flavobacteriales</taxon>
        <taxon>Flavobacteriaceae</taxon>
        <taxon>Flavobacterium</taxon>
    </lineage>
</organism>
<feature type="domain" description="UmuC" evidence="5">
    <location>
        <begin position="5"/>
        <end position="183"/>
    </location>
</feature>
<dbReference type="Gene3D" id="3.30.1490.100">
    <property type="entry name" value="DNA polymerase, Y-family, little finger domain"/>
    <property type="match status" value="1"/>
</dbReference>
<dbReference type="Pfam" id="PF11799">
    <property type="entry name" value="IMS_C"/>
    <property type="match status" value="1"/>
</dbReference>
<feature type="binding site" evidence="4">
    <location>
        <position position="9"/>
    </location>
    <ligand>
        <name>Mg(2+)</name>
        <dbReference type="ChEBI" id="CHEBI:18420"/>
    </ligand>
</feature>
<evidence type="ECO:0000256" key="4">
    <source>
        <dbReference type="HAMAP-Rule" id="MF_01113"/>
    </source>
</evidence>
<name>A0ABV4K9V0_9FLAO</name>
<dbReference type="PANTHER" id="PTHR11076:SF33">
    <property type="entry name" value="DNA POLYMERASE KAPPA"/>
    <property type="match status" value="1"/>
</dbReference>
<reference evidence="6 7" key="1">
    <citation type="submission" date="2023-05" db="EMBL/GenBank/DDBJ databases">
        <title>Adaptations of aquatic viruses from atmosphere-close ecosystems of the Central Arctic Ocean.</title>
        <authorList>
            <person name="Rahlff J."/>
            <person name="Holmfeldt K."/>
        </authorList>
    </citation>
    <scope>NUCLEOTIDE SEQUENCE [LARGE SCALE GENOMIC DNA]</scope>
    <source>
        <strain evidence="6 7">Arc14</strain>
    </source>
</reference>
<dbReference type="Gene3D" id="3.30.70.270">
    <property type="match status" value="1"/>
</dbReference>
<keyword evidence="7" id="KW-1185">Reference proteome</keyword>
<sequence>MSRAIVHMDLDTFFVSCERLINSQLEGIPLIIGGGDRGVVASCSYEARRFGVRSAMPIAMALKLCPQAKIVKGDMERYSQLSHDVTEVINEKAPIVEKASIDEFYLDITGMDRFHGAYKWTNELAERVVKETGLPISFALSINKTVSKIATGEGKPMGNLEISEDQVRPFLNPLSIQKIPMVGDVTFQLLSRIGIRKIQTLAEMPAEVLHRMIGKNGLEIWKKANGVDNQAVEPYTERKSITTEHTFSEDTINMAQLKSVLSGMVEKLAFQLRSEQWLTSTVVVKIRYANFDTETKQSKIAYTSADHQLHDKVMELFEKLYQRRMRLRLVGIRFSGLVHGTYQINLFEDTQEMLSLYTAMDYLKGRYGFDAVMRCAGAALKPNTKNEILNRKHN</sequence>
<dbReference type="HAMAP" id="MF_01113">
    <property type="entry name" value="DNApol_IV"/>
    <property type="match status" value="1"/>
</dbReference>
<dbReference type="SUPFAM" id="SSF56672">
    <property type="entry name" value="DNA/RNA polymerases"/>
    <property type="match status" value="1"/>
</dbReference>
<dbReference type="InterPro" id="IPR022880">
    <property type="entry name" value="DNApol_IV"/>
</dbReference>
<dbReference type="Gene3D" id="3.40.1170.60">
    <property type="match status" value="1"/>
</dbReference>
<dbReference type="InterPro" id="IPR050116">
    <property type="entry name" value="DNA_polymerase-Y"/>
</dbReference>
<dbReference type="InterPro" id="IPR036775">
    <property type="entry name" value="DNA_pol_Y-fam_lit_finger_sf"/>
</dbReference>
<evidence type="ECO:0000256" key="1">
    <source>
        <dbReference type="ARBA" id="ARBA00010945"/>
    </source>
</evidence>
<comment type="function">
    <text evidence="4">Poorly processive, error-prone DNA polymerase involved in untargeted mutagenesis. Copies undamaged DNA at stalled replication forks, which arise in vivo from mismatched or misaligned primer ends. These misaligned primers can be extended by PolIV. Exhibits no 3'-5' exonuclease (proofreading) activity. May be involved in translesional synthesis, in conjunction with the beta clamp from PolIII.</text>
</comment>
<proteinExistence type="inferred from homology"/>
<gene>
    <name evidence="4 6" type="primary">dinB</name>
    <name evidence="6" type="ORF">QO192_03975</name>
</gene>
<dbReference type="InterPro" id="IPR017961">
    <property type="entry name" value="DNA_pol_Y-fam_little_finger"/>
</dbReference>
<dbReference type="CDD" id="cd03586">
    <property type="entry name" value="PolY_Pol_IV_kappa"/>
    <property type="match status" value="1"/>
</dbReference>
<comment type="catalytic activity">
    <reaction evidence="4">
        <text>DNA(n) + a 2'-deoxyribonucleoside 5'-triphosphate = DNA(n+1) + diphosphate</text>
        <dbReference type="Rhea" id="RHEA:22508"/>
        <dbReference type="Rhea" id="RHEA-COMP:17339"/>
        <dbReference type="Rhea" id="RHEA-COMP:17340"/>
        <dbReference type="ChEBI" id="CHEBI:33019"/>
        <dbReference type="ChEBI" id="CHEBI:61560"/>
        <dbReference type="ChEBI" id="CHEBI:173112"/>
        <dbReference type="EC" id="2.7.7.7"/>
    </reaction>
</comment>
<dbReference type="EC" id="2.7.7.7" evidence="4"/>
<comment type="subunit">
    <text evidence="4">Monomer.</text>
</comment>
<evidence type="ECO:0000313" key="6">
    <source>
        <dbReference type="EMBL" id="MEZ7514438.1"/>
    </source>
</evidence>
<dbReference type="InterPro" id="IPR001126">
    <property type="entry name" value="UmuC"/>
</dbReference>
<protein>
    <recommendedName>
        <fullName evidence="4">DNA polymerase IV</fullName>
        <shortName evidence="4">Pol IV</shortName>
        <ecNumber evidence="4">2.7.7.7</ecNumber>
    </recommendedName>
</protein>
<keyword evidence="4 6" id="KW-0808">Transferase</keyword>
<evidence type="ECO:0000256" key="3">
    <source>
        <dbReference type="ARBA" id="ARBA00022932"/>
    </source>
</evidence>
<keyword evidence="2 4" id="KW-0515">Mutator protein</keyword>
<dbReference type="GO" id="GO:0003887">
    <property type="term" value="F:DNA-directed DNA polymerase activity"/>
    <property type="evidence" value="ECO:0007669"/>
    <property type="project" value="UniProtKB-EC"/>
</dbReference>
<comment type="cofactor">
    <cofactor evidence="4">
        <name>Mg(2+)</name>
        <dbReference type="ChEBI" id="CHEBI:18420"/>
    </cofactor>
    <text evidence="4">Binds 2 magnesium ions per subunit.</text>
</comment>
<keyword evidence="3 4" id="KW-0239">DNA-directed DNA polymerase</keyword>
<comment type="similarity">
    <text evidence="1 4">Belongs to the DNA polymerase type-Y family.</text>
</comment>
<dbReference type="InterPro" id="IPR043502">
    <property type="entry name" value="DNA/RNA_pol_sf"/>
</dbReference>
<keyword evidence="4" id="KW-0479">Metal-binding</keyword>
<keyword evidence="4" id="KW-0460">Magnesium</keyword>
<dbReference type="InterPro" id="IPR043128">
    <property type="entry name" value="Rev_trsase/Diguanyl_cyclase"/>
</dbReference>
<evidence type="ECO:0000256" key="2">
    <source>
        <dbReference type="ARBA" id="ARBA00022457"/>
    </source>
</evidence>
<keyword evidence="4" id="KW-0234">DNA repair</keyword>
<comment type="subcellular location">
    <subcellularLocation>
        <location evidence="4">Cytoplasm</location>
    </subcellularLocation>
</comment>
<feature type="binding site" evidence="4">
    <location>
        <position position="102"/>
    </location>
    <ligand>
        <name>Mg(2+)</name>
        <dbReference type="ChEBI" id="CHEBI:18420"/>
    </ligand>
</feature>
<dbReference type="Proteomes" id="UP001568894">
    <property type="component" value="Unassembled WGS sequence"/>
</dbReference>
<dbReference type="NCBIfam" id="NF002677">
    <property type="entry name" value="PRK02406.1"/>
    <property type="match status" value="1"/>
</dbReference>
<dbReference type="SUPFAM" id="SSF100879">
    <property type="entry name" value="Lesion bypass DNA polymerase (Y-family), little finger domain"/>
    <property type="match status" value="1"/>
</dbReference>
<keyword evidence="4" id="KW-0227">DNA damage</keyword>
<evidence type="ECO:0000313" key="7">
    <source>
        <dbReference type="Proteomes" id="UP001568894"/>
    </source>
</evidence>
<dbReference type="PROSITE" id="PS50173">
    <property type="entry name" value="UMUC"/>
    <property type="match status" value="1"/>
</dbReference>
<dbReference type="RefSeq" id="WP_026709241.1">
    <property type="nucleotide sequence ID" value="NZ_JASMRN010000003.1"/>
</dbReference>